<evidence type="ECO:0000256" key="4">
    <source>
        <dbReference type="ARBA" id="ARBA00022989"/>
    </source>
</evidence>
<dbReference type="Pfam" id="PF04024">
    <property type="entry name" value="PspC"/>
    <property type="match status" value="1"/>
</dbReference>
<accession>A0ABM7WSY2</accession>
<keyword evidence="5 6" id="KW-0472">Membrane</keyword>
<keyword evidence="3 6" id="KW-0812">Transmembrane</keyword>
<evidence type="ECO:0000256" key="1">
    <source>
        <dbReference type="ARBA" id="ARBA00004162"/>
    </source>
</evidence>
<dbReference type="PANTHER" id="PTHR33885">
    <property type="entry name" value="PHAGE SHOCK PROTEIN C"/>
    <property type="match status" value="1"/>
</dbReference>
<feature type="domain" description="Phage shock protein PspC N-terminal" evidence="7">
    <location>
        <begin position="32"/>
        <end position="87"/>
    </location>
</feature>
<evidence type="ECO:0000313" key="8">
    <source>
        <dbReference type="EMBL" id="BDG02573.1"/>
    </source>
</evidence>
<dbReference type="InterPro" id="IPR007168">
    <property type="entry name" value="Phageshock_PspC_N"/>
</dbReference>
<evidence type="ECO:0000259" key="7">
    <source>
        <dbReference type="Pfam" id="PF04024"/>
    </source>
</evidence>
<keyword evidence="2" id="KW-1003">Cell membrane</keyword>
<evidence type="ECO:0000256" key="5">
    <source>
        <dbReference type="ARBA" id="ARBA00023136"/>
    </source>
</evidence>
<evidence type="ECO:0000313" key="9">
    <source>
        <dbReference type="Proteomes" id="UP001162891"/>
    </source>
</evidence>
<dbReference type="InterPro" id="IPR052027">
    <property type="entry name" value="PspC"/>
</dbReference>
<dbReference type="RefSeq" id="WP_248360264.1">
    <property type="nucleotide sequence ID" value="NZ_AP025591.1"/>
</dbReference>
<comment type="subcellular location">
    <subcellularLocation>
        <location evidence="1">Cell membrane</location>
        <topology evidence="1">Single-pass membrane protein</topology>
    </subcellularLocation>
</comment>
<sequence length="112" mass="12140">MLCPYCRTENADGATRCAACTSWMVERPPAREWTRARQGRLIGGVCRGLANRFGLPIAAVRLAFLLSIAVGGWGLLVYVALWIAMPLEPLLLPPAAIERPPETRASPPVTQA</sequence>
<evidence type="ECO:0000256" key="3">
    <source>
        <dbReference type="ARBA" id="ARBA00022692"/>
    </source>
</evidence>
<name>A0ABM7WSY2_9BACT</name>
<dbReference type="Proteomes" id="UP001162891">
    <property type="component" value="Chromosome"/>
</dbReference>
<feature type="transmembrane region" description="Helical" evidence="6">
    <location>
        <begin position="62"/>
        <end position="84"/>
    </location>
</feature>
<evidence type="ECO:0000256" key="2">
    <source>
        <dbReference type="ARBA" id="ARBA00022475"/>
    </source>
</evidence>
<keyword evidence="9" id="KW-1185">Reference proteome</keyword>
<dbReference type="EMBL" id="AP025591">
    <property type="protein sequence ID" value="BDG02573.1"/>
    <property type="molecule type" value="Genomic_DNA"/>
</dbReference>
<gene>
    <name evidence="8" type="ORF">AMOR_15690</name>
</gene>
<dbReference type="PANTHER" id="PTHR33885:SF3">
    <property type="entry name" value="PHAGE SHOCK PROTEIN C"/>
    <property type="match status" value="1"/>
</dbReference>
<proteinExistence type="predicted"/>
<protein>
    <recommendedName>
        <fullName evidence="7">Phage shock protein PspC N-terminal domain-containing protein</fullName>
    </recommendedName>
</protein>
<reference evidence="9" key="1">
    <citation type="journal article" date="2022" name="Int. J. Syst. Evol. Microbiol.">
        <title>Anaeromyxobacter oryzae sp. nov., Anaeromyxobacter diazotrophicus sp. nov. and Anaeromyxobacter paludicola sp. nov., isolated from paddy soils.</title>
        <authorList>
            <person name="Itoh H."/>
            <person name="Xu Z."/>
            <person name="Mise K."/>
            <person name="Masuda Y."/>
            <person name="Ushijima N."/>
            <person name="Hayakawa C."/>
            <person name="Shiratori Y."/>
            <person name="Senoo K."/>
        </authorList>
    </citation>
    <scope>NUCLEOTIDE SEQUENCE [LARGE SCALE GENOMIC DNA]</scope>
    <source>
        <strain evidence="9">Red232</strain>
    </source>
</reference>
<evidence type="ECO:0000256" key="6">
    <source>
        <dbReference type="SAM" id="Phobius"/>
    </source>
</evidence>
<keyword evidence="4 6" id="KW-1133">Transmembrane helix</keyword>
<organism evidence="8 9">
    <name type="scientific">Anaeromyxobacter oryzae</name>
    <dbReference type="NCBI Taxonomy" id="2918170"/>
    <lineage>
        <taxon>Bacteria</taxon>
        <taxon>Pseudomonadati</taxon>
        <taxon>Myxococcota</taxon>
        <taxon>Myxococcia</taxon>
        <taxon>Myxococcales</taxon>
        <taxon>Cystobacterineae</taxon>
        <taxon>Anaeromyxobacteraceae</taxon>
        <taxon>Anaeromyxobacter</taxon>
    </lineage>
</organism>